<sequence>MYKPWVQYVTNMLADMLVFVPKATVFAILIYFMTGMTLENNGIHFAGYLGMLITVFWLALANAEFFAYVSPNQQLAQAYFATIQTVFNLFCGFLIRKARKKAHLSHASTRPTCTRHTHTHTHISVAHTYARTVADARVLTRHSKHTSHISDHCRFPPMR</sequence>
<gene>
    <name evidence="7" type="ORF">LGLO00237_LOCUS15470</name>
</gene>
<dbReference type="EMBL" id="HBIV01021480">
    <property type="protein sequence ID" value="CAE0663867.1"/>
    <property type="molecule type" value="Transcribed_RNA"/>
</dbReference>
<keyword evidence="4 5" id="KW-0472">Membrane</keyword>
<evidence type="ECO:0000259" key="6">
    <source>
        <dbReference type="Pfam" id="PF01061"/>
    </source>
</evidence>
<feature type="transmembrane region" description="Helical" evidence="5">
    <location>
        <begin position="45"/>
        <end position="69"/>
    </location>
</feature>
<organism evidence="7">
    <name type="scientific">Lotharella globosa</name>
    <dbReference type="NCBI Taxonomy" id="91324"/>
    <lineage>
        <taxon>Eukaryota</taxon>
        <taxon>Sar</taxon>
        <taxon>Rhizaria</taxon>
        <taxon>Cercozoa</taxon>
        <taxon>Chlorarachniophyceae</taxon>
        <taxon>Lotharella</taxon>
    </lineage>
</organism>
<evidence type="ECO:0000313" key="7">
    <source>
        <dbReference type="EMBL" id="CAE0663867.1"/>
    </source>
</evidence>
<feature type="transmembrane region" description="Helical" evidence="5">
    <location>
        <begin position="75"/>
        <end position="95"/>
    </location>
</feature>
<comment type="subcellular location">
    <subcellularLocation>
        <location evidence="1">Membrane</location>
        <topology evidence="1">Multi-pass membrane protein</topology>
    </subcellularLocation>
</comment>
<keyword evidence="3 5" id="KW-1133">Transmembrane helix</keyword>
<dbReference type="InterPro" id="IPR013525">
    <property type="entry name" value="ABC2_TM"/>
</dbReference>
<evidence type="ECO:0000256" key="1">
    <source>
        <dbReference type="ARBA" id="ARBA00004141"/>
    </source>
</evidence>
<accession>A0A7S4DQ34</accession>
<protein>
    <recommendedName>
        <fullName evidence="6">ABC-2 type transporter transmembrane domain-containing protein</fullName>
    </recommendedName>
</protein>
<keyword evidence="2 5" id="KW-0812">Transmembrane</keyword>
<evidence type="ECO:0000256" key="3">
    <source>
        <dbReference type="ARBA" id="ARBA00022989"/>
    </source>
</evidence>
<feature type="domain" description="ABC-2 type transporter transmembrane" evidence="6">
    <location>
        <begin position="1"/>
        <end position="97"/>
    </location>
</feature>
<feature type="transmembrane region" description="Helical" evidence="5">
    <location>
        <begin position="12"/>
        <end position="33"/>
    </location>
</feature>
<evidence type="ECO:0000256" key="5">
    <source>
        <dbReference type="SAM" id="Phobius"/>
    </source>
</evidence>
<dbReference type="Pfam" id="PF01061">
    <property type="entry name" value="ABC2_membrane"/>
    <property type="match status" value="1"/>
</dbReference>
<evidence type="ECO:0000256" key="4">
    <source>
        <dbReference type="ARBA" id="ARBA00023136"/>
    </source>
</evidence>
<evidence type="ECO:0000256" key="2">
    <source>
        <dbReference type="ARBA" id="ARBA00022692"/>
    </source>
</evidence>
<reference evidence="7" key="1">
    <citation type="submission" date="2021-01" db="EMBL/GenBank/DDBJ databases">
        <authorList>
            <person name="Corre E."/>
            <person name="Pelletier E."/>
            <person name="Niang G."/>
            <person name="Scheremetjew M."/>
            <person name="Finn R."/>
            <person name="Kale V."/>
            <person name="Holt S."/>
            <person name="Cochrane G."/>
            <person name="Meng A."/>
            <person name="Brown T."/>
            <person name="Cohen L."/>
        </authorList>
    </citation>
    <scope>NUCLEOTIDE SEQUENCE</scope>
    <source>
        <strain evidence="7">CCCM811</strain>
    </source>
</reference>
<dbReference type="AlphaFoldDB" id="A0A7S4DQ34"/>
<dbReference type="GO" id="GO:0140359">
    <property type="term" value="F:ABC-type transporter activity"/>
    <property type="evidence" value="ECO:0007669"/>
    <property type="project" value="InterPro"/>
</dbReference>
<name>A0A7S4DQ34_9EUKA</name>
<dbReference type="GO" id="GO:0016020">
    <property type="term" value="C:membrane"/>
    <property type="evidence" value="ECO:0007669"/>
    <property type="project" value="UniProtKB-SubCell"/>
</dbReference>
<proteinExistence type="predicted"/>